<proteinExistence type="predicted"/>
<sequence length="248" mass="26918">MIRVGIVGATGKLGRDIAGLLTQREDMVAGAVIGRSGSPWIGQDLGAVTGSGDTGLRITSDLLATKDDCDLYIDCTHAKALMEDNYPAYALLHKPVIVATTGFGPEDLDRLAGLSQSMPVAICPNFSMGVYKFLKLIRLAAEEFGKHADIDISEIHHKFKKDQPSGTAKKIRETILQTGVESPVHMHSIRAGQVIGEHSVLFTTPENERIELSHKVYSREGFAQGVFTVIQWISQRPAGLYGLEDIFG</sequence>
<comment type="caution">
    <text evidence="1">The sequence shown here is derived from an EMBL/GenBank/DDBJ whole genome shotgun (WGS) entry which is preliminary data.</text>
</comment>
<evidence type="ECO:0000313" key="2">
    <source>
        <dbReference type="Proteomes" id="UP001631969"/>
    </source>
</evidence>
<keyword evidence="1" id="KW-0560">Oxidoreductase</keyword>
<reference evidence="1" key="1">
    <citation type="submission" date="2024-12" db="EMBL/GenBank/DDBJ databases">
        <authorList>
            <person name="Wu N."/>
        </authorList>
    </citation>
    <scope>NUCLEOTIDE SEQUENCE</scope>
    <source>
        <strain evidence="1">P15</strain>
    </source>
</reference>
<organism evidence="1 2">
    <name type="scientific">Paenibacillus mesotrionivorans</name>
    <dbReference type="NCBI Taxonomy" id="3160968"/>
    <lineage>
        <taxon>Bacteria</taxon>
        <taxon>Bacillati</taxon>
        <taxon>Bacillota</taxon>
        <taxon>Bacilli</taxon>
        <taxon>Bacillales</taxon>
        <taxon>Paenibacillaceae</taxon>
        <taxon>Paenibacillus</taxon>
    </lineage>
</organism>
<keyword evidence="2" id="KW-1185">Reference proteome</keyword>
<name>A0ACC7P2S2_9BACL</name>
<dbReference type="Proteomes" id="UP001631969">
    <property type="component" value="Unassembled WGS sequence"/>
</dbReference>
<dbReference type="EC" id="1.17.1.8" evidence="1"/>
<accession>A0ACC7P2S2</accession>
<evidence type="ECO:0000313" key="1">
    <source>
        <dbReference type="EMBL" id="MFM9331020.1"/>
    </source>
</evidence>
<dbReference type="EMBL" id="JBJURJ010000016">
    <property type="protein sequence ID" value="MFM9331020.1"/>
    <property type="molecule type" value="Genomic_DNA"/>
</dbReference>
<gene>
    <name evidence="1" type="primary">dapB</name>
    <name evidence="1" type="ORF">ACI1P1_22260</name>
</gene>
<protein>
    <submittedName>
        <fullName evidence="1">4-hydroxy-tetrahydrodipicolinate reductase</fullName>
        <ecNumber evidence="1">1.17.1.8</ecNumber>
    </submittedName>
</protein>